<reference evidence="4" key="1">
    <citation type="journal article" date="2015" name="Genome Announc.">
        <title>Draft genome sequence of the fungus Penicillium brasilianum MG11.</title>
        <authorList>
            <person name="Horn F."/>
            <person name="Linde J."/>
            <person name="Mattern D.J."/>
            <person name="Walther G."/>
            <person name="Guthke R."/>
            <person name="Brakhage A.A."/>
            <person name="Valiante V."/>
        </authorList>
    </citation>
    <scope>NUCLEOTIDE SEQUENCE [LARGE SCALE GENOMIC DNA]</scope>
    <source>
        <strain evidence="4">MG11</strain>
    </source>
</reference>
<accession>A0A0F7U1W8</accession>
<feature type="domain" description="Rhamnogalacturonase A/B/Epimerase-like pectate lyase" evidence="2">
    <location>
        <begin position="111"/>
        <end position="345"/>
    </location>
</feature>
<dbReference type="OrthoDB" id="4354378at2759"/>
<sequence>MHLATSVRLSMLSLLLWWFLLLVPLGSGQDLPVFSDIPPPAYMVDQEGNTFGTAPDHGTRNGPVLSESNVTSGSIHTFTLLAETAQAQTSYWLASMEHGQMPHAPAGYKVWRNVMDYGAKGDGVTDDTAAINAAVTDGNRCGESCGSTTTLGAIVYFPPGTYAVSSPILQYYYTQFIGDPTDRPIIAGLASFSGIALIDTDVYIPGGNGSEWYVNQNQFYRQIRNFIFDLTAMPSSNQEGDQTYVPTGIHWQVAQSTSLQNLHFNMPLSTAAGATTAVGIFTENGSGGFMSDLTFYGGNLGMRVGSQQFTATNLQFTSCLTAVSMIWDWGWTWKNVNVLSCYVAFDCTQMGGIDGQGVGSLTVIDSTFNGVPYAITVNNDNRPAITLDNLLIENSASVVLISGGATLLAGPTSGSETISSWAMGRRYTSLYDVGSNELSNLQPVPSKPSTLLSDGGQYFQRSRPQYEELSASSFISIADYGAVGDGTGDQSAAINEALANANGAVIFFPAGIYAVQSGIFVPVGTRMVGEAWSQIMASGTYFQDANNPNVLVTVGEAGDQGIVEISDILLTVSGPTAGAILLQWNVHESTQGSAGMWDTHFRVGGAIGSNLQAADCPASGSVDANCIAASLLMHIPAYASGYFENVWAWVADHDLDIPEQSQINVFCGRGILIESSGPTWLYGTSSEHSVLYQYQLTNASNIFLGHLQTESPYYQATPPATEPFTLGQFVDDPLFENCLGSAGGCAKAWALRILRSTEVYIYGAGVYSWFDAYSQDCLSTESCQQALIDTSYSQGIWMYSIYTKGSTESVSPEGGVPIVMQAENRNGYLTAISAWLALAEAGGDLGGDSTGNNRHITPDNVSIVPLPCTTVPPSQTFTMSAECTSGILALPTAGTQNSPPGPSQCDEECDIFRLLSQTCCGSNGTLANPILIPPLLAVPLPIPLPIGFIPNVAFSVPANPEDISDTEDSQTIPCCVPLAVPVVIPAGFVPLSIADGPSLLIPPPIILPNTDSPSSARTPACPNGVCCDPSLSTSIGLCGNGNFPLYLPGTGIDCSSPDDAADLSSFLTSCQSWAMDNPGQVSIYANVVQQCLDCTGFENLFSTVPR</sequence>
<dbReference type="STRING" id="104259.A0A0F7U1W8"/>
<proteinExistence type="predicted"/>
<feature type="domain" description="Rhamnogalacturonase A/B/Epimerase-like pectate lyase" evidence="2">
    <location>
        <begin position="474"/>
        <end position="538"/>
    </location>
</feature>
<evidence type="ECO:0000256" key="1">
    <source>
        <dbReference type="SAM" id="SignalP"/>
    </source>
</evidence>
<dbReference type="SUPFAM" id="SSF51126">
    <property type="entry name" value="Pectin lyase-like"/>
    <property type="match status" value="2"/>
</dbReference>
<dbReference type="Pfam" id="PF12708">
    <property type="entry name" value="Pect-lyase_RHGA_epim"/>
    <property type="match status" value="2"/>
</dbReference>
<dbReference type="FunFam" id="2.160.20.10:FF:000049">
    <property type="entry name" value="Putative exo-beta-1,3-glucanase"/>
    <property type="match status" value="1"/>
</dbReference>
<dbReference type="EMBL" id="CDHK01000027">
    <property type="protein sequence ID" value="CEJ62873.1"/>
    <property type="molecule type" value="Genomic_DNA"/>
</dbReference>
<dbReference type="CDD" id="cd23668">
    <property type="entry name" value="GH55_beta13glucanase-like"/>
    <property type="match status" value="1"/>
</dbReference>
<feature type="signal peptide" evidence="1">
    <location>
        <begin position="1"/>
        <end position="28"/>
    </location>
</feature>
<dbReference type="GO" id="GO:0004650">
    <property type="term" value="F:polygalacturonase activity"/>
    <property type="evidence" value="ECO:0007669"/>
    <property type="project" value="InterPro"/>
</dbReference>
<evidence type="ECO:0000259" key="2">
    <source>
        <dbReference type="Pfam" id="PF12708"/>
    </source>
</evidence>
<evidence type="ECO:0000313" key="3">
    <source>
        <dbReference type="EMBL" id="CEJ62873.1"/>
    </source>
</evidence>
<dbReference type="Gene3D" id="2.160.20.10">
    <property type="entry name" value="Single-stranded right-handed beta-helix, Pectin lyase-like"/>
    <property type="match status" value="2"/>
</dbReference>
<dbReference type="InterPro" id="IPR039279">
    <property type="entry name" value="QRT3-like"/>
</dbReference>
<keyword evidence="4" id="KW-1185">Reference proteome</keyword>
<gene>
    <name evidence="3" type="ORF">PMG11_11358</name>
</gene>
<dbReference type="AlphaFoldDB" id="A0A0F7U1W8"/>
<evidence type="ECO:0000313" key="4">
    <source>
        <dbReference type="Proteomes" id="UP000042958"/>
    </source>
</evidence>
<dbReference type="InterPro" id="IPR024535">
    <property type="entry name" value="RHGA/B-epi-like_pectate_lyase"/>
</dbReference>
<dbReference type="PANTHER" id="PTHR33928">
    <property type="entry name" value="POLYGALACTURONASE QRT3"/>
    <property type="match status" value="1"/>
</dbReference>
<dbReference type="PANTHER" id="PTHR33928:SF2">
    <property type="entry name" value="PECTATE LYASE SUPERFAMILY PROTEIN DOMAIN-CONTAINING PROTEIN-RELATED"/>
    <property type="match status" value="1"/>
</dbReference>
<dbReference type="InterPro" id="IPR011050">
    <property type="entry name" value="Pectin_lyase_fold/virulence"/>
</dbReference>
<feature type="chain" id="PRO_5002522915" description="Rhamnogalacturonase A/B/Epimerase-like pectate lyase domain-containing protein" evidence="1">
    <location>
        <begin position="29"/>
        <end position="1106"/>
    </location>
</feature>
<name>A0A0F7U1W8_PENBI</name>
<dbReference type="InterPro" id="IPR012334">
    <property type="entry name" value="Pectin_lyas_fold"/>
</dbReference>
<dbReference type="Proteomes" id="UP000042958">
    <property type="component" value="Unassembled WGS sequence"/>
</dbReference>
<organism evidence="3 4">
    <name type="scientific">Penicillium brasilianum</name>
    <dbReference type="NCBI Taxonomy" id="104259"/>
    <lineage>
        <taxon>Eukaryota</taxon>
        <taxon>Fungi</taxon>
        <taxon>Dikarya</taxon>
        <taxon>Ascomycota</taxon>
        <taxon>Pezizomycotina</taxon>
        <taxon>Eurotiomycetes</taxon>
        <taxon>Eurotiomycetidae</taxon>
        <taxon>Eurotiales</taxon>
        <taxon>Aspergillaceae</taxon>
        <taxon>Penicillium</taxon>
    </lineage>
</organism>
<protein>
    <recommendedName>
        <fullName evidence="2">Rhamnogalacturonase A/B/Epimerase-like pectate lyase domain-containing protein</fullName>
    </recommendedName>
</protein>
<keyword evidence="1" id="KW-0732">Signal</keyword>